<evidence type="ECO:0000256" key="5">
    <source>
        <dbReference type="ARBA" id="ARBA00035674"/>
    </source>
</evidence>
<evidence type="ECO:0000313" key="11">
    <source>
        <dbReference type="EMBL" id="CAF3878350.1"/>
    </source>
</evidence>
<evidence type="ECO:0000256" key="2">
    <source>
        <dbReference type="ARBA" id="ARBA00005189"/>
    </source>
</evidence>
<dbReference type="GO" id="GO:0032259">
    <property type="term" value="P:methylation"/>
    <property type="evidence" value="ECO:0007669"/>
    <property type="project" value="UniProtKB-KW"/>
</dbReference>
<feature type="domain" description="Methyltransferase" evidence="9">
    <location>
        <begin position="59"/>
        <end position="153"/>
    </location>
</feature>
<evidence type="ECO:0000259" key="9">
    <source>
        <dbReference type="Pfam" id="PF13649"/>
    </source>
</evidence>
<comment type="pathway">
    <text evidence="2">Lipid metabolism.</text>
</comment>
<name>A0A814Q431_9BILA</name>
<comment type="catalytic activity">
    <reaction evidence="7">
        <text>phosphoethanolamine + S-adenosyl-L-methionine = N-methylethanolamine phosphate + S-adenosyl-L-homocysteine + H(+)</text>
        <dbReference type="Rhea" id="RHEA:20365"/>
        <dbReference type="ChEBI" id="CHEBI:15378"/>
        <dbReference type="ChEBI" id="CHEBI:57781"/>
        <dbReference type="ChEBI" id="CHEBI:57856"/>
        <dbReference type="ChEBI" id="CHEBI:58190"/>
        <dbReference type="ChEBI" id="CHEBI:59789"/>
        <dbReference type="EC" id="2.1.1.103"/>
    </reaction>
    <physiologicalReaction direction="left-to-right" evidence="7">
        <dbReference type="Rhea" id="RHEA:20366"/>
    </physiologicalReaction>
</comment>
<comment type="catalytic activity">
    <reaction evidence="8">
        <text>N-methylethanolamine phosphate + S-adenosyl-L-methionine = N,N-dimethylethanolamine phosphate + S-adenosyl-L-homocysteine + H(+)</text>
        <dbReference type="Rhea" id="RHEA:25321"/>
        <dbReference type="ChEBI" id="CHEBI:15378"/>
        <dbReference type="ChEBI" id="CHEBI:57781"/>
        <dbReference type="ChEBI" id="CHEBI:57856"/>
        <dbReference type="ChEBI" id="CHEBI:58641"/>
        <dbReference type="ChEBI" id="CHEBI:59789"/>
        <dbReference type="EC" id="2.1.1.103"/>
    </reaction>
    <physiologicalReaction direction="left-to-right" evidence="8">
        <dbReference type="Rhea" id="RHEA:25322"/>
    </physiologicalReaction>
</comment>
<reference evidence="10" key="1">
    <citation type="submission" date="2021-02" db="EMBL/GenBank/DDBJ databases">
        <authorList>
            <person name="Nowell W R."/>
        </authorList>
    </citation>
    <scope>NUCLEOTIDE SEQUENCE</scope>
</reference>
<evidence type="ECO:0000256" key="8">
    <source>
        <dbReference type="ARBA" id="ARBA00047841"/>
    </source>
</evidence>
<comment type="catalytic activity">
    <reaction evidence="6">
        <text>N,N-dimethylethanolamine phosphate + S-adenosyl-L-methionine = phosphocholine + S-adenosyl-L-homocysteine + H(+)</text>
        <dbReference type="Rhea" id="RHEA:25325"/>
        <dbReference type="ChEBI" id="CHEBI:15378"/>
        <dbReference type="ChEBI" id="CHEBI:57856"/>
        <dbReference type="ChEBI" id="CHEBI:58641"/>
        <dbReference type="ChEBI" id="CHEBI:59789"/>
        <dbReference type="ChEBI" id="CHEBI:295975"/>
        <dbReference type="EC" id="2.1.1.103"/>
    </reaction>
    <physiologicalReaction direction="left-to-right" evidence="6">
        <dbReference type="Rhea" id="RHEA:25326"/>
    </physiologicalReaction>
</comment>
<evidence type="ECO:0000313" key="12">
    <source>
        <dbReference type="Proteomes" id="UP000663829"/>
    </source>
</evidence>
<dbReference type="Pfam" id="PF13649">
    <property type="entry name" value="Methyltransf_25"/>
    <property type="match status" value="1"/>
</dbReference>
<dbReference type="EMBL" id="CAJNOQ010005858">
    <property type="protein sequence ID" value="CAF1114199.1"/>
    <property type="molecule type" value="Genomic_DNA"/>
</dbReference>
<dbReference type="CDD" id="cd02440">
    <property type="entry name" value="AdoMet_MTases"/>
    <property type="match status" value="1"/>
</dbReference>
<dbReference type="GO" id="GO:0000234">
    <property type="term" value="F:phosphoethanolamine N-methyltransferase activity"/>
    <property type="evidence" value="ECO:0007669"/>
    <property type="project" value="UniProtKB-EC"/>
</dbReference>
<evidence type="ECO:0000256" key="6">
    <source>
        <dbReference type="ARBA" id="ARBA00047619"/>
    </source>
</evidence>
<accession>A0A814Q431</accession>
<gene>
    <name evidence="10" type="ORF">GPM918_LOCUS19376</name>
    <name evidence="11" type="ORF">SRO942_LOCUS19376</name>
</gene>
<evidence type="ECO:0000313" key="10">
    <source>
        <dbReference type="EMBL" id="CAF1114199.1"/>
    </source>
</evidence>
<comment type="caution">
    <text evidence="10">The sequence shown here is derived from an EMBL/GenBank/DDBJ whole genome shotgun (WGS) entry which is preliminary data.</text>
</comment>
<evidence type="ECO:0000256" key="3">
    <source>
        <dbReference type="ARBA" id="ARBA00022603"/>
    </source>
</evidence>
<keyword evidence="4" id="KW-0808">Transferase</keyword>
<proteinExistence type="predicted"/>
<dbReference type="OrthoDB" id="8300214at2759"/>
<dbReference type="EC" id="2.1.1.103" evidence="5"/>
<evidence type="ECO:0000256" key="7">
    <source>
        <dbReference type="ARBA" id="ARBA00047622"/>
    </source>
</evidence>
<dbReference type="PANTHER" id="PTHR44307:SF2">
    <property type="entry name" value="PHOSPHOETHANOLAMINE METHYLTRANSFERASE ISOFORM X1"/>
    <property type="match status" value="1"/>
</dbReference>
<dbReference type="Proteomes" id="UP000663829">
    <property type="component" value="Unassembled WGS sequence"/>
</dbReference>
<dbReference type="InterPro" id="IPR041698">
    <property type="entry name" value="Methyltransf_25"/>
</dbReference>
<dbReference type="InterPro" id="IPR029063">
    <property type="entry name" value="SAM-dependent_MTases_sf"/>
</dbReference>
<keyword evidence="12" id="KW-1185">Reference proteome</keyword>
<evidence type="ECO:0000256" key="1">
    <source>
        <dbReference type="ARBA" id="ARBA00004969"/>
    </source>
</evidence>
<dbReference type="EMBL" id="CAJOBC010005860">
    <property type="protein sequence ID" value="CAF3878350.1"/>
    <property type="molecule type" value="Genomic_DNA"/>
</dbReference>
<comment type="pathway">
    <text evidence="1">Phospholipid metabolism; phosphatidylcholine biosynthesis.</text>
</comment>
<dbReference type="Proteomes" id="UP000681722">
    <property type="component" value="Unassembled WGS sequence"/>
</dbReference>
<dbReference type="Gene3D" id="3.40.50.150">
    <property type="entry name" value="Vaccinia Virus protein VP39"/>
    <property type="match status" value="1"/>
</dbReference>
<evidence type="ECO:0000256" key="4">
    <source>
        <dbReference type="ARBA" id="ARBA00022679"/>
    </source>
</evidence>
<dbReference type="PANTHER" id="PTHR44307">
    <property type="entry name" value="PHOSPHOETHANOLAMINE METHYLTRANSFERASE"/>
    <property type="match status" value="1"/>
</dbReference>
<sequence>MAIYGNGRIANELHHLFANKKPEQVTIYDLLEFDQMHYDGIAALDVAVEKCQIKEHQHIVDIGSGYGGPSRYLAWKYNVNVTAIELQEEHSNQANELTKYVQLGSKVRHLNADISALDTREYNEKFHVAISLLVFLHIPNRDQLLKNVSSILKLSIGKLFIEDWYCKYSFLPEEVKCLSEKMLCPYLPTKDEYIEQLISAGFGDIEFIDMTESWTTICSKRSEDFYLNREIEIQKHGQSVYEDLLSFYQGVDKLFKNGHLGGARIVATKLR</sequence>
<organism evidence="10 12">
    <name type="scientific">Didymodactylos carnosus</name>
    <dbReference type="NCBI Taxonomy" id="1234261"/>
    <lineage>
        <taxon>Eukaryota</taxon>
        <taxon>Metazoa</taxon>
        <taxon>Spiralia</taxon>
        <taxon>Gnathifera</taxon>
        <taxon>Rotifera</taxon>
        <taxon>Eurotatoria</taxon>
        <taxon>Bdelloidea</taxon>
        <taxon>Philodinida</taxon>
        <taxon>Philodinidae</taxon>
        <taxon>Didymodactylos</taxon>
    </lineage>
</organism>
<dbReference type="AlphaFoldDB" id="A0A814Q431"/>
<protein>
    <recommendedName>
        <fullName evidence="5">phosphoethanolamine N-methyltransferase</fullName>
        <ecNumber evidence="5">2.1.1.103</ecNumber>
    </recommendedName>
</protein>
<dbReference type="SUPFAM" id="SSF53335">
    <property type="entry name" value="S-adenosyl-L-methionine-dependent methyltransferases"/>
    <property type="match status" value="1"/>
</dbReference>
<keyword evidence="3" id="KW-0489">Methyltransferase</keyword>